<evidence type="ECO:0000313" key="5">
    <source>
        <dbReference type="EMBL" id="MCC9070502.1"/>
    </source>
</evidence>
<evidence type="ECO:0000256" key="1">
    <source>
        <dbReference type="ARBA" id="ARBA00001957"/>
    </source>
</evidence>
<dbReference type="InterPro" id="IPR001242">
    <property type="entry name" value="Condensation_dom"/>
</dbReference>
<dbReference type="PROSITE" id="PS00455">
    <property type="entry name" value="AMP_BINDING"/>
    <property type="match status" value="3"/>
</dbReference>
<dbReference type="Gene3D" id="3.30.300.30">
    <property type="match status" value="3"/>
</dbReference>
<dbReference type="CDD" id="cd19531">
    <property type="entry name" value="LCL_NRPS-like"/>
    <property type="match status" value="1"/>
</dbReference>
<reference evidence="5" key="1">
    <citation type="submission" date="2021-11" db="EMBL/GenBank/DDBJ databases">
        <title>Description of novel Flavobacterium species.</title>
        <authorList>
            <person name="Saticioglu I.B."/>
            <person name="Ay H."/>
            <person name="Altun S."/>
            <person name="Duman M."/>
        </authorList>
    </citation>
    <scope>NUCLEOTIDE SEQUENCE</scope>
    <source>
        <strain evidence="5">F-65</strain>
    </source>
</reference>
<dbReference type="EMBL" id="JAJJMO010000001">
    <property type="protein sequence ID" value="MCC9070502.1"/>
    <property type="molecule type" value="Genomic_DNA"/>
</dbReference>
<dbReference type="SUPFAM" id="SSF52777">
    <property type="entry name" value="CoA-dependent acyltransferases"/>
    <property type="match status" value="4"/>
</dbReference>
<dbReference type="InterPro" id="IPR020845">
    <property type="entry name" value="AMP-binding_CS"/>
</dbReference>
<feature type="domain" description="Carrier" evidence="4">
    <location>
        <begin position="2711"/>
        <end position="2786"/>
    </location>
</feature>
<dbReference type="PROSITE" id="PS00012">
    <property type="entry name" value="PHOSPHOPANTETHEINE"/>
    <property type="match status" value="3"/>
</dbReference>
<keyword evidence="3" id="KW-0597">Phosphoprotein</keyword>
<dbReference type="SUPFAM" id="SSF56801">
    <property type="entry name" value="Acetyl-CoA synthetase-like"/>
    <property type="match status" value="3"/>
</dbReference>
<dbReference type="InterPro" id="IPR010071">
    <property type="entry name" value="AA_adenyl_dom"/>
</dbReference>
<gene>
    <name evidence="5" type="ORF">LNQ49_02665</name>
</gene>
<accession>A0ABS8MQS9</accession>
<feature type="domain" description="Carrier" evidence="4">
    <location>
        <begin position="1645"/>
        <end position="1719"/>
    </location>
</feature>
<evidence type="ECO:0000256" key="3">
    <source>
        <dbReference type="ARBA" id="ARBA00022553"/>
    </source>
</evidence>
<organism evidence="5 6">
    <name type="scientific">Flavobacterium pisciphilum</name>
    <dbReference type="NCBI Taxonomy" id="2893755"/>
    <lineage>
        <taxon>Bacteria</taxon>
        <taxon>Pseudomonadati</taxon>
        <taxon>Bacteroidota</taxon>
        <taxon>Flavobacteriia</taxon>
        <taxon>Flavobacteriales</taxon>
        <taxon>Flavobacteriaceae</taxon>
        <taxon>Flavobacterium</taxon>
    </lineage>
</organism>
<evidence type="ECO:0000313" key="6">
    <source>
        <dbReference type="Proteomes" id="UP001430919"/>
    </source>
</evidence>
<proteinExistence type="predicted"/>
<comment type="caution">
    <text evidence="5">The sequence shown here is derived from an EMBL/GenBank/DDBJ whole genome shotgun (WGS) entry which is preliminary data.</text>
</comment>
<sequence length="2802" mass="319057">MKKNLNYSNISQKTTNLPENNHSILSQEEYNKIIYEWNATDKEYPKNKTLQELFQEQVEKKPNSIALECEGKELTYNQLNQRSNQLARHIRAQYRKRTQKSLTPDTLIGLCLDRSLEMVVGILAVLKAGATYVPMDSSYPKERIDYILEDTRLEILLTQKHLIEATGNQFPKLDVIHIDLTEELYKEESKVNLPQYSAVNNLAYVIYTSGTTGKPKGVLINNQSVVNLINFHNERYSKLSTYLQVALLSNYIFDFSVQQIFSTILFGHKLHIISNSLLLSPIEFNTYLKVNKIEVFEITPILFSYLILPFDNYQDFNLKLINIGGENLLTDVVSNFLRKNLPSELSIINTYGPTEYTVDATCFEINGTSKLSGLEKNIPIGKPLDNTRIYVLDLDKNPVPIGVIAELHIGGAGLARGYLNRPELTAERFVINPFATEADIAKGYTHLYKTGDLVRWQADGNIEYIGRNDDQVKIRGYRVEIGEIEYEMCQVDGIKQACVLAKERKTETSSIKYLVGYYVSDCDMTSIAIQNRLLEVLPDYMVPTAFVAMESFPLTINGKLDKRALPDPEFTSSLVDYVAPSTETEIAVCEIWMALMGLDQVGITDDFFRLGGDSILAIQVSHRMSELLECNVKVADIFKYKCITQLLIHATGQSQLIIPKINSNQVALSFAQERLWFLDQYEEGSSAYHLPEIYELGVDTDKEGIKYAFQQIVTRHEILRTTIVQVDDLGQGIQVVHDDPLIIDEITLMNKENYELLIKEDINRPFDLSKEYPIRIKFYTIKSNEEVGKTFLLLNIHHIASDGWSTNILEEELFTFYEAYTNKEAAFNLPALDIQYKDYALWQRSYLTEEIIEKQLCYWREKLTGYQTLEFPTDYTRPAKIDYKGADHDFVISRKISENLRKLCKYYEVTLHSLLLSSVNILFSKYTENYDIVIGSLNANRQQRQTEGLIGFFVNTQVNRTLLNKTQSFKELVQEVQRDQVEAHLHQDLPFEKLVNDLGIDRDVSRHPIFQVLFGVQGFGQENKNSEQQKKYLKPYKTEDVYLNARFDLIITIDDRGKELLGKVNFATSLFHKDTIARFTQHYLYLLEQLSESPDKPYSQISLLSSDEYNQVVHHWNATDKEYARDKSIIDIFEEQVRKTPNNIAIVFEEIELTYQQLDEESNKLANYLIANYDTQANDLIGIMLDRSEKMLIAIFGILKAGAAYVCIDPEYPESRKEFIIEDASLKILITQTDYIFDLEFYNGNVFAIDVQLDSIDTQTQSKKRVIKSDDLAYVIYTSGTTGTPKGVMIEHKAILSLICNDYISLSTNEVFAFLSSPAFDASTFEIYTPLLNGNKLIIPKELNTIISNTKEFKAFLALNKISVLWLTKTLFENLYYLDNSLFGNLNYLIIGGEALDKNIVNKLIGSSLKPKHFINGYGPTESTTFACTYNMVNQIEGLIVPIGKPINNRSIYILDSNYSPVPIGVIGELYIGGAGLARGYLKRPELTAERFITNPFATELDQDKGHTRLYKTGDLVRRLADGNIEYISRIDNQVKIRGYRIELGEIEHAISQIKGIKQAHVLAKERQTETGNTKYLVAYYVLDDSDKIVDQAIILENLSQVLPHYMVPASFVAMEFFPYTINGKLDNNALPDPSFSALSEEFVAPVTETEKAICNIWQDVLGLERVGVTDDFFRIGGDSILSIRLVSKIRQLGFNISVQEIFKYKIIQDILPKISKVDFLNEIDYKPFSLISSELKSSILKENNLQLDQLQDIYPASYLQSGMLIESLVEDRNDTYHDVISYVINKKFDNNHFQEIWSDLITKHENLRSEFVSNEEGYFNVIHTSVDINSKIKLVSKQDNLEQVVNTEKHIDFKFTCAGIFRLLILPSEDDKNFILIFSLHHAITDGWSVASIISEFVDAYVYGNSVNMSALPDYGKYISNEFTAVENNTNKEFWLDYLSGYELKSKNLLINHQSKAGNDQIIIDQELGLALSKKVVDFARELKISPDIIFLGLYNIILSILYNTNDLVVGVVTNNRLEEEGGDRVFGLHLNTIPMRFKTETSQHKSAKGYFLDLLNMKLEVNEHKLYPFGKIKADQGVQGHIYQCAYNYVHFHIAEGNISNKSLIEEYSATRSSVPLLLDVTRSQETFGLSLVGNTDFIDIDTSQKILSSMILYLEQIISNPNKLIIDFQLLIDTDYKRIVYDWNTTDKEYPKDKTIQELFEEQVAKTPNNIALVYDGAELTYNELNEKSNQLARYIREQYQEKTKQLLTPDTFIALFLDRSLEMVIGILAVLKAGGAYVPIDPSYPQERIDYILEDTQAAVVLSQRHLDEKTLPQDKVIHIDLSEELYLREDNTNLGQQSQSTDLAYVIYTSGTTGKPKGVMIEHKAASNTINDLFSVYDHQKIKKVTAYTSYVFDVSISELFSSLLQGLEVHILSNSIRIDSIGLSNYFSTHKINLAYLPPVLLSQLDQNITSDLISLIYAGEPCDKQTAKLWSDKVKLFNYYGPTEASIYALGKQILTDEVEQIGQPIQNTQVYVLSSNQRPVPIGVTGELYLGGAGLSRGYLNRPDLTAERFVNNPFATEADKAKGYTKLYKTGDLVRWLPDGNIEYLGRNDDQVKIRGYRIELGEIEHAMSQIDGINQVCVLAKERKTETATTKYLVGYYVLDAGELTIDQVSIMEKLSQVLPDYMVPSALVAMESFPLTINGKLDKRALPDPEFISSKADYVAPTTEIETVVCEIWMGLLGLDRVGITDDFFKIGGNSILAIQASHRMSKLLGCNVNVTDMFKNRTINNLKDVLLQNLHEKSKNIEGESWEIFV</sequence>
<dbReference type="InterPro" id="IPR036736">
    <property type="entry name" value="ACP-like_sf"/>
</dbReference>
<dbReference type="Pfam" id="PF00501">
    <property type="entry name" value="AMP-binding"/>
    <property type="match status" value="3"/>
</dbReference>
<dbReference type="Pfam" id="PF00668">
    <property type="entry name" value="Condensation"/>
    <property type="match status" value="2"/>
</dbReference>
<dbReference type="SMART" id="SM00823">
    <property type="entry name" value="PKS_PP"/>
    <property type="match status" value="2"/>
</dbReference>
<dbReference type="Gene3D" id="3.30.559.30">
    <property type="entry name" value="Nonribosomal peptide synthetase, condensation domain"/>
    <property type="match status" value="2"/>
</dbReference>
<dbReference type="NCBIfam" id="NF003417">
    <property type="entry name" value="PRK04813.1"/>
    <property type="match status" value="3"/>
</dbReference>
<dbReference type="InterPro" id="IPR006162">
    <property type="entry name" value="Ppantetheine_attach_site"/>
</dbReference>
<dbReference type="PROSITE" id="PS50075">
    <property type="entry name" value="CARRIER"/>
    <property type="match status" value="3"/>
</dbReference>
<keyword evidence="6" id="KW-1185">Reference proteome</keyword>
<dbReference type="PANTHER" id="PTHR45527:SF1">
    <property type="entry name" value="FATTY ACID SYNTHASE"/>
    <property type="match status" value="1"/>
</dbReference>
<dbReference type="Gene3D" id="3.40.50.980">
    <property type="match status" value="6"/>
</dbReference>
<evidence type="ECO:0000256" key="2">
    <source>
        <dbReference type="ARBA" id="ARBA00022450"/>
    </source>
</evidence>
<name>A0ABS8MQS9_9FLAO</name>
<dbReference type="CDD" id="cd12117">
    <property type="entry name" value="A_NRPS_Srf_like"/>
    <property type="match status" value="1"/>
</dbReference>
<protein>
    <submittedName>
        <fullName evidence="5">Amino acid adenylation domain-containing protein</fullName>
    </submittedName>
</protein>
<dbReference type="PRINTS" id="PR00154">
    <property type="entry name" value="AMPBINDING"/>
</dbReference>
<keyword evidence="2" id="KW-0596">Phosphopantetheine</keyword>
<dbReference type="InterPro" id="IPR020459">
    <property type="entry name" value="AMP-binding"/>
</dbReference>
<dbReference type="Proteomes" id="UP001430919">
    <property type="component" value="Unassembled WGS sequence"/>
</dbReference>
<dbReference type="CDD" id="cd05930">
    <property type="entry name" value="A_NRPS"/>
    <property type="match status" value="2"/>
</dbReference>
<dbReference type="InterPro" id="IPR020806">
    <property type="entry name" value="PKS_PP-bd"/>
</dbReference>
<dbReference type="Gene3D" id="1.10.1200.10">
    <property type="entry name" value="ACP-like"/>
    <property type="match status" value="3"/>
</dbReference>
<dbReference type="Gene3D" id="3.30.559.10">
    <property type="entry name" value="Chloramphenicol acetyltransferase-like domain"/>
    <property type="match status" value="2"/>
</dbReference>
<dbReference type="Pfam" id="PF00550">
    <property type="entry name" value="PP-binding"/>
    <property type="match status" value="3"/>
</dbReference>
<dbReference type="InterPro" id="IPR025110">
    <property type="entry name" value="AMP-bd_C"/>
</dbReference>
<dbReference type="RefSeq" id="WP_229987234.1">
    <property type="nucleotide sequence ID" value="NZ_JAJJMO010000001.1"/>
</dbReference>
<feature type="domain" description="Carrier" evidence="4">
    <location>
        <begin position="579"/>
        <end position="654"/>
    </location>
</feature>
<dbReference type="InterPro" id="IPR000873">
    <property type="entry name" value="AMP-dep_synth/lig_dom"/>
</dbReference>
<dbReference type="NCBIfam" id="TIGR01733">
    <property type="entry name" value="AA-adenyl-dom"/>
    <property type="match status" value="3"/>
</dbReference>
<dbReference type="Gene3D" id="2.30.38.10">
    <property type="entry name" value="Luciferase, Domain 3"/>
    <property type="match status" value="3"/>
</dbReference>
<evidence type="ECO:0000259" key="4">
    <source>
        <dbReference type="PROSITE" id="PS50075"/>
    </source>
</evidence>
<comment type="cofactor">
    <cofactor evidence="1">
        <name>pantetheine 4'-phosphate</name>
        <dbReference type="ChEBI" id="CHEBI:47942"/>
    </cofactor>
</comment>
<dbReference type="SUPFAM" id="SSF47336">
    <property type="entry name" value="ACP-like"/>
    <property type="match status" value="3"/>
</dbReference>
<dbReference type="PANTHER" id="PTHR45527">
    <property type="entry name" value="NONRIBOSOMAL PEPTIDE SYNTHETASE"/>
    <property type="match status" value="1"/>
</dbReference>
<dbReference type="Pfam" id="PF13193">
    <property type="entry name" value="AMP-binding_C"/>
    <property type="match status" value="2"/>
</dbReference>
<dbReference type="InterPro" id="IPR009081">
    <property type="entry name" value="PP-bd_ACP"/>
</dbReference>
<dbReference type="InterPro" id="IPR023213">
    <property type="entry name" value="CAT-like_dom_sf"/>
</dbReference>
<dbReference type="InterPro" id="IPR045851">
    <property type="entry name" value="AMP-bd_C_sf"/>
</dbReference>